<feature type="compositionally biased region" description="Basic residues" evidence="1">
    <location>
        <begin position="355"/>
        <end position="366"/>
    </location>
</feature>
<sequence length="999" mass="115248">MMLPLLHRCTKMVLLKKQMRRKGRHLRSYRRLAHRRLRMMRGIRDELLQRVRKAIAGRQRDMDQVQRDQARHEVAMYKKWLNSWTKSLLSQRRMIVQQQQLERQLDRRLRLLRKQLGRHRTPQRLLGRCFLKLRKSLKRASHLHPSIEGQAHLWEEEAEEVRRYLSQLQGNRKKPRNRLLKGFSDFWDMEMLRKKRPPIDPMTTEFRKPSDQIYAVPEMPAKPKKIKKKKHSEPETESVNINFNELRGAYKPKGLKRKQKKRLKRIQKPTIDELQELYAEQMAIKAGRPSKSKKRHTKRSSPSRTLTRLNLKKLLTLDAVPEDVSVNTKVVGRKLAAKKHGTRDNGAGAQEKPKQKQRGVKRRRKESRGLPQKTEPLPDVGPNLKAVKKTEKQRHVADKPPTMNFFRLEVQDNLTSETNENGSGETTESMQDQDSKEAERDYEIENRNAKNLEPTKSEMSMLNTLEMLRMEKNSLDVEQKPMVKAPKKQRASRKSSGLRGQSLKSITGKRKKSSVAKDTQPVEQFMPGKMRLQRPVEPGPADAGLRFSDENSEAKLRYSFHLNDLNSDPKFRGLQRLLKDVIERNSVLDEVIDVQALMSVVGKHNMWNTLAGLHSELLATDIDRSDIVELLSKKYLDYLRAIVNEYGNNPAAEGKSMTSSKYRISSINVPSEIAENIGWLSEHTTRRMGDGDSPFKGISAVNSKHGLYEMANASGLMDHDQLKKLINEELKMERSLREERRRKLFSGTSARFTSTSSMSLLEIDPKEEQNLQNVEMRYSMKSIRKMLDTYTQHFESLAKSPVLVALEKQRSIREDKLKSHEPCPKTHVSKRKKKNLRSAERLFYEPRQTCRVKNLHDESDDCECEPACSDDTLVDSCPHVYGKCPRCGVKVELPAPTPQASVLSLSQGSIEACAKNELMLSTVADICTHCGYIHDKCQSCPQLPIGPAPLQQLRRIQAAVEANNRQQPPNEQQRESLMCCSPCGILRKHTRYADRQMGE</sequence>
<protein>
    <submittedName>
        <fullName evidence="2">Uncharacterized protein</fullName>
    </submittedName>
</protein>
<dbReference type="AlphaFoldDB" id="A0AAU9G9J0"/>
<feature type="region of interest" description="Disordered" evidence="1">
    <location>
        <begin position="335"/>
        <end position="458"/>
    </location>
</feature>
<gene>
    <name evidence="2" type="ORF">DMAD_04062</name>
</gene>
<feature type="compositionally biased region" description="Polar residues" evidence="1">
    <location>
        <begin position="494"/>
        <end position="505"/>
    </location>
</feature>
<evidence type="ECO:0000313" key="2">
    <source>
        <dbReference type="EMBL" id="BFG05303.1"/>
    </source>
</evidence>
<dbReference type="EMBL" id="AP029267">
    <property type="protein sequence ID" value="BFG05303.1"/>
    <property type="molecule type" value="Genomic_DNA"/>
</dbReference>
<organism evidence="2 3">
    <name type="scientific">Drosophila madeirensis</name>
    <name type="common">Fruit fly</name>
    <dbReference type="NCBI Taxonomy" id="30013"/>
    <lineage>
        <taxon>Eukaryota</taxon>
        <taxon>Metazoa</taxon>
        <taxon>Ecdysozoa</taxon>
        <taxon>Arthropoda</taxon>
        <taxon>Hexapoda</taxon>
        <taxon>Insecta</taxon>
        <taxon>Pterygota</taxon>
        <taxon>Neoptera</taxon>
        <taxon>Endopterygota</taxon>
        <taxon>Diptera</taxon>
        <taxon>Brachycera</taxon>
        <taxon>Muscomorpha</taxon>
        <taxon>Ephydroidea</taxon>
        <taxon>Drosophilidae</taxon>
        <taxon>Drosophila</taxon>
        <taxon>Sophophora</taxon>
    </lineage>
</organism>
<dbReference type="Proteomes" id="UP001500889">
    <property type="component" value="Chromosome E"/>
</dbReference>
<evidence type="ECO:0000256" key="1">
    <source>
        <dbReference type="SAM" id="MobiDB-lite"/>
    </source>
</evidence>
<feature type="region of interest" description="Disordered" evidence="1">
    <location>
        <begin position="474"/>
        <end position="526"/>
    </location>
</feature>
<feature type="compositionally biased region" description="Basic and acidic residues" evidence="1">
    <location>
        <begin position="433"/>
        <end position="456"/>
    </location>
</feature>
<evidence type="ECO:0000313" key="3">
    <source>
        <dbReference type="Proteomes" id="UP001500889"/>
    </source>
</evidence>
<feature type="compositionally biased region" description="Basic and acidic residues" evidence="1">
    <location>
        <begin position="388"/>
        <end position="398"/>
    </location>
</feature>
<reference evidence="2 3" key="1">
    <citation type="submission" date="2024-02" db="EMBL/GenBank/DDBJ databases">
        <title>A chromosome-level genome assembly of Drosophila madeirensis, a fruit fly species endemic to Madeira island.</title>
        <authorList>
            <person name="Tomihara K."/>
            <person name="Llopart A."/>
            <person name="Yamamoto D."/>
        </authorList>
    </citation>
    <scope>NUCLEOTIDE SEQUENCE [LARGE SCALE GENOMIC DNA]</scope>
    <source>
        <strain evidence="2 3">RF1</strain>
    </source>
</reference>
<feature type="region of interest" description="Disordered" evidence="1">
    <location>
        <begin position="284"/>
        <end position="305"/>
    </location>
</feature>
<feature type="compositionally biased region" description="Low complexity" evidence="1">
    <location>
        <begin position="415"/>
        <end position="429"/>
    </location>
</feature>
<proteinExistence type="predicted"/>
<keyword evidence="3" id="KW-1185">Reference proteome</keyword>
<accession>A0AAU9G9J0</accession>
<name>A0AAU9G9J0_DROMD</name>
<feature type="compositionally biased region" description="Basic residues" evidence="1">
    <location>
        <begin position="288"/>
        <end position="301"/>
    </location>
</feature>